<gene>
    <name evidence="2" type="ORF">BPP43_04590</name>
</gene>
<dbReference type="EMBL" id="CP002873">
    <property type="protein sequence ID" value="AGA66190.1"/>
    <property type="molecule type" value="Genomic_DNA"/>
</dbReference>
<dbReference type="Proteomes" id="UP000010793">
    <property type="component" value="Chromosome"/>
</dbReference>
<accession>A0A3B6VJY4</accession>
<feature type="signal peptide" evidence="1">
    <location>
        <begin position="1"/>
        <end position="21"/>
    </location>
</feature>
<sequence length="205" mass="23217">MKSLVLFLSVFFILISSCQQQRPNILDPNNVLDGAFETNYVTNVITNNIVITLNYINSQISTLSFEVPNSPINVKEVFTDFMYKSIPNPIPSGPLSMSVKSKWRKRPTAPISTNDVYTAFKAKFDMFLANIGCELNKEPELYLLDMDKKNRVDDITLGIWFAVDFELKGKDGFDFETEALGQLMTNNKITIMFIGGCQTGQVWKD</sequence>
<reference evidence="2 3" key="1">
    <citation type="journal article" date="2013" name="Genome Announc.">
        <title>Complete Genome Sequence of the Porcine Strain Brachyspira pilosicoli P43/6/78(T.).</title>
        <authorList>
            <person name="Lin C."/>
            <person name="den Bakker H.C."/>
            <person name="Suzuki H."/>
            <person name="Lefebure T."/>
            <person name="Ponnala L."/>
            <person name="Sun Q."/>
            <person name="Stanhope M.J."/>
            <person name="Wiedmann M."/>
            <person name="Duhamel G.E."/>
        </authorList>
    </citation>
    <scope>NUCLEOTIDE SEQUENCE [LARGE SCALE GENOMIC DNA]</scope>
    <source>
        <strain evidence="2 3">P43/6/78</strain>
    </source>
</reference>
<dbReference type="PROSITE" id="PS51257">
    <property type="entry name" value="PROKAR_LIPOPROTEIN"/>
    <property type="match status" value="1"/>
</dbReference>
<proteinExistence type="predicted"/>
<dbReference type="AlphaFoldDB" id="A0A3B6VJY4"/>
<name>A0A3B6VJY4_BRAPL</name>
<dbReference type="KEGG" id="bpip:BPP43_04590"/>
<feature type="chain" id="PRO_5017463185" description="Lipoprotein" evidence="1">
    <location>
        <begin position="22"/>
        <end position="205"/>
    </location>
</feature>
<keyword evidence="3" id="KW-1185">Reference proteome</keyword>
<evidence type="ECO:0008006" key="4">
    <source>
        <dbReference type="Google" id="ProtNLM"/>
    </source>
</evidence>
<organism evidence="2 3">
    <name type="scientific">Brachyspira pilosicoli P43/6/78</name>
    <dbReference type="NCBI Taxonomy" id="1042417"/>
    <lineage>
        <taxon>Bacteria</taxon>
        <taxon>Pseudomonadati</taxon>
        <taxon>Spirochaetota</taxon>
        <taxon>Spirochaetia</taxon>
        <taxon>Brachyspirales</taxon>
        <taxon>Brachyspiraceae</taxon>
        <taxon>Brachyspira</taxon>
    </lineage>
</organism>
<evidence type="ECO:0000256" key="1">
    <source>
        <dbReference type="SAM" id="SignalP"/>
    </source>
</evidence>
<dbReference type="RefSeq" id="WP_015274275.1">
    <property type="nucleotide sequence ID" value="NC_019908.1"/>
</dbReference>
<evidence type="ECO:0000313" key="2">
    <source>
        <dbReference type="EMBL" id="AGA66190.1"/>
    </source>
</evidence>
<keyword evidence="1" id="KW-0732">Signal</keyword>
<protein>
    <recommendedName>
        <fullName evidence="4">Lipoprotein</fullName>
    </recommendedName>
</protein>
<evidence type="ECO:0000313" key="3">
    <source>
        <dbReference type="Proteomes" id="UP000010793"/>
    </source>
</evidence>